<comment type="cofactor">
    <cofactor evidence="9">
        <name>Mg(2+)</name>
        <dbReference type="ChEBI" id="CHEBI:18420"/>
    </cofactor>
</comment>
<feature type="binding site" evidence="9">
    <location>
        <position position="103"/>
    </location>
    <ligand>
        <name>Mg(2+)</name>
        <dbReference type="ChEBI" id="CHEBI:18420"/>
    </ligand>
</feature>
<reference evidence="11 12" key="1">
    <citation type="submission" date="2018-06" db="EMBL/GenBank/DDBJ databases">
        <authorList>
            <consortium name="Pathogen Informatics"/>
            <person name="Doyle S."/>
        </authorList>
    </citation>
    <scope>NUCLEOTIDE SEQUENCE [LARGE SCALE GENOMIC DNA]</scope>
    <source>
        <strain evidence="11 12">NCTC12151</strain>
    </source>
</reference>
<dbReference type="GO" id="GO:0008948">
    <property type="term" value="F:oxaloacetate decarboxylase activity"/>
    <property type="evidence" value="ECO:0007669"/>
    <property type="project" value="UniProtKB-EC"/>
</dbReference>
<gene>
    <name evidence="11" type="ORF">NCTC12151_02408</name>
</gene>
<protein>
    <recommendedName>
        <fullName evidence="10">4-hydroxy-4-methyl-2-oxoglutarate aldolase</fullName>
        <shortName evidence="10">HMG aldolase</shortName>
        <ecNumber evidence="10">4.1.1.112</ecNumber>
        <ecNumber evidence="10">4.1.3.17</ecNumber>
    </recommendedName>
    <alternativeName>
        <fullName evidence="10">Oxaloacetate decarboxylase</fullName>
    </alternativeName>
</protein>
<dbReference type="PANTHER" id="PTHR33254">
    <property type="entry name" value="4-HYDROXY-4-METHYL-2-OXOGLUTARATE ALDOLASE 3-RELATED"/>
    <property type="match status" value="1"/>
</dbReference>
<dbReference type="GO" id="GO:0047443">
    <property type="term" value="F:4-hydroxy-4-methyl-2-oxoglutarate aldolase activity"/>
    <property type="evidence" value="ECO:0007669"/>
    <property type="project" value="UniProtKB-EC"/>
</dbReference>
<dbReference type="OrthoDB" id="943692at2"/>
<evidence type="ECO:0000313" key="11">
    <source>
        <dbReference type="EMBL" id="SQI41897.1"/>
    </source>
</evidence>
<comment type="catalytic activity">
    <reaction evidence="1 10">
        <text>4-hydroxy-4-methyl-2-oxoglutarate = 2 pyruvate</text>
        <dbReference type="Rhea" id="RHEA:22748"/>
        <dbReference type="ChEBI" id="CHEBI:15361"/>
        <dbReference type="ChEBI" id="CHEBI:58276"/>
        <dbReference type="EC" id="4.1.3.17"/>
    </reaction>
</comment>
<comment type="catalytic activity">
    <reaction evidence="8 10">
        <text>oxaloacetate + H(+) = pyruvate + CO2</text>
        <dbReference type="Rhea" id="RHEA:15641"/>
        <dbReference type="ChEBI" id="CHEBI:15361"/>
        <dbReference type="ChEBI" id="CHEBI:15378"/>
        <dbReference type="ChEBI" id="CHEBI:16452"/>
        <dbReference type="ChEBI" id="CHEBI:16526"/>
        <dbReference type="EC" id="4.1.1.112"/>
    </reaction>
</comment>
<dbReference type="GO" id="GO:0008428">
    <property type="term" value="F:ribonuclease inhibitor activity"/>
    <property type="evidence" value="ECO:0007669"/>
    <property type="project" value="InterPro"/>
</dbReference>
<dbReference type="Gene3D" id="3.50.30.40">
    <property type="entry name" value="Ribonuclease E inhibitor RraA/RraA-like"/>
    <property type="match status" value="1"/>
</dbReference>
<evidence type="ECO:0000256" key="6">
    <source>
        <dbReference type="ARBA" id="ARBA00023239"/>
    </source>
</evidence>
<dbReference type="CDD" id="cd16841">
    <property type="entry name" value="RraA_family"/>
    <property type="match status" value="1"/>
</dbReference>
<dbReference type="EC" id="4.1.1.112" evidence="10"/>
<evidence type="ECO:0000256" key="1">
    <source>
        <dbReference type="ARBA" id="ARBA00001342"/>
    </source>
</evidence>
<evidence type="ECO:0000256" key="8">
    <source>
        <dbReference type="ARBA" id="ARBA00047973"/>
    </source>
</evidence>
<comment type="similarity">
    <text evidence="3 10">Belongs to the class II aldolase/RraA-like family.</text>
</comment>
<evidence type="ECO:0000313" key="12">
    <source>
        <dbReference type="Proteomes" id="UP000249005"/>
    </source>
</evidence>
<dbReference type="GO" id="GO:0051252">
    <property type="term" value="P:regulation of RNA metabolic process"/>
    <property type="evidence" value="ECO:0007669"/>
    <property type="project" value="InterPro"/>
</dbReference>
<keyword evidence="6 10" id="KW-0456">Lyase</keyword>
<comment type="cofactor">
    <cofactor evidence="2 10">
        <name>a divalent metal cation</name>
        <dbReference type="ChEBI" id="CHEBI:60240"/>
    </cofactor>
</comment>
<dbReference type="EC" id="4.1.3.17" evidence="10"/>
<dbReference type="InterPro" id="IPR010203">
    <property type="entry name" value="RraA"/>
</dbReference>
<dbReference type="NCBIfam" id="NF006875">
    <property type="entry name" value="PRK09372.1"/>
    <property type="match status" value="1"/>
</dbReference>
<dbReference type="RefSeq" id="WP_111740859.1">
    <property type="nucleotide sequence ID" value="NZ_LR698987.1"/>
</dbReference>
<dbReference type="GO" id="GO:0046872">
    <property type="term" value="F:metal ion binding"/>
    <property type="evidence" value="ECO:0007669"/>
    <property type="project" value="UniProtKB-KW"/>
</dbReference>
<name>A0A2X4UPY6_9GAMM</name>
<comment type="subunit">
    <text evidence="4 10">Homotrimer.</text>
</comment>
<accession>A0A2X4UPY6</accession>
<dbReference type="InterPro" id="IPR036704">
    <property type="entry name" value="RraA/RraA-like_sf"/>
</dbReference>
<organism evidence="11 12">
    <name type="scientific">Leminorella richardii</name>
    <dbReference type="NCBI Taxonomy" id="158841"/>
    <lineage>
        <taxon>Bacteria</taxon>
        <taxon>Pseudomonadati</taxon>
        <taxon>Pseudomonadota</taxon>
        <taxon>Gammaproteobacteria</taxon>
        <taxon>Enterobacterales</taxon>
        <taxon>Budviciaceae</taxon>
        <taxon>Leminorella</taxon>
    </lineage>
</organism>
<evidence type="ECO:0000256" key="2">
    <source>
        <dbReference type="ARBA" id="ARBA00001968"/>
    </source>
</evidence>
<proteinExistence type="inferred from homology"/>
<dbReference type="NCBIfam" id="TIGR01935">
    <property type="entry name" value="NOT-MenG"/>
    <property type="match status" value="1"/>
</dbReference>
<dbReference type="SUPFAM" id="SSF89562">
    <property type="entry name" value="RraA-like"/>
    <property type="match status" value="1"/>
</dbReference>
<dbReference type="Proteomes" id="UP000249005">
    <property type="component" value="Chromosome 1"/>
</dbReference>
<feature type="binding site" evidence="9">
    <location>
        <begin position="80"/>
        <end position="83"/>
    </location>
    <ligand>
        <name>substrate</name>
    </ligand>
</feature>
<feature type="binding site" evidence="9">
    <location>
        <position position="102"/>
    </location>
    <ligand>
        <name>substrate</name>
    </ligand>
</feature>
<evidence type="ECO:0000256" key="3">
    <source>
        <dbReference type="ARBA" id="ARBA00008621"/>
    </source>
</evidence>
<dbReference type="InterPro" id="IPR005493">
    <property type="entry name" value="RraA/RraA-like"/>
</dbReference>
<keyword evidence="12" id="KW-1185">Reference proteome</keyword>
<evidence type="ECO:0000256" key="10">
    <source>
        <dbReference type="RuleBase" id="RU004338"/>
    </source>
</evidence>
<dbReference type="EMBL" id="LS483470">
    <property type="protein sequence ID" value="SQI41897.1"/>
    <property type="molecule type" value="Genomic_DNA"/>
</dbReference>
<evidence type="ECO:0000256" key="9">
    <source>
        <dbReference type="PIRSR" id="PIRSR605493-1"/>
    </source>
</evidence>
<sequence>MDQVQDIPKVADLCDAYRSTVKVLSPIFYDFGGKASFSGPAVTVKCFEDNTAVKALSLTEGHGRVLVVDGGGSPRCALLGDNLAMNLLNNGWLGAVIYGYIRDRAELAALPIGIKALGANPLRSAKEAPGVVGNPVEFAGQIIQNGDVIYADEDGIIILNHR</sequence>
<evidence type="ECO:0000256" key="7">
    <source>
        <dbReference type="ARBA" id="ARBA00025046"/>
    </source>
</evidence>
<dbReference type="KEGG" id="lri:NCTC12151_02408"/>
<dbReference type="PANTHER" id="PTHR33254:SF4">
    <property type="entry name" value="4-HYDROXY-4-METHYL-2-OXOGLUTARATE ALDOLASE 3-RELATED"/>
    <property type="match status" value="1"/>
</dbReference>
<evidence type="ECO:0000256" key="4">
    <source>
        <dbReference type="ARBA" id="ARBA00011233"/>
    </source>
</evidence>
<dbReference type="Pfam" id="PF03737">
    <property type="entry name" value="RraA-like"/>
    <property type="match status" value="1"/>
</dbReference>
<keyword evidence="5 9" id="KW-0479">Metal-binding</keyword>
<keyword evidence="9" id="KW-0460">Magnesium</keyword>
<comment type="function">
    <text evidence="7 10">Catalyzes the aldol cleavage of 4-hydroxy-4-methyl-2-oxoglutarate (HMG) into 2 molecules of pyruvate. Also contains a secondary oxaloacetate (OAA) decarboxylase activity due to the common pyruvate enolate transition state formed following C-C bond cleavage in the retro-aldol and decarboxylation reactions.</text>
</comment>
<dbReference type="AlphaFoldDB" id="A0A2X4UPY6"/>
<evidence type="ECO:0000256" key="5">
    <source>
        <dbReference type="ARBA" id="ARBA00022723"/>
    </source>
</evidence>